<keyword evidence="14" id="KW-0496">Mitochondrion</keyword>
<evidence type="ECO:0000256" key="16">
    <source>
        <dbReference type="ARBA" id="ARBA00047493"/>
    </source>
</evidence>
<reference evidence="20" key="2">
    <citation type="submission" date="2020-05" db="UniProtKB">
        <authorList>
            <consortium name="EnsemblMetazoa"/>
        </authorList>
    </citation>
    <scope>IDENTIFICATION</scope>
    <source>
        <strain evidence="20">IAEA</strain>
    </source>
</reference>
<organism evidence="20 21">
    <name type="scientific">Glossina brevipalpis</name>
    <dbReference type="NCBI Taxonomy" id="37001"/>
    <lineage>
        <taxon>Eukaryota</taxon>
        <taxon>Metazoa</taxon>
        <taxon>Ecdysozoa</taxon>
        <taxon>Arthropoda</taxon>
        <taxon>Hexapoda</taxon>
        <taxon>Insecta</taxon>
        <taxon>Pterygota</taxon>
        <taxon>Neoptera</taxon>
        <taxon>Endopterygota</taxon>
        <taxon>Diptera</taxon>
        <taxon>Brachycera</taxon>
        <taxon>Muscomorpha</taxon>
        <taxon>Hippoboscoidea</taxon>
        <taxon>Glossinidae</taxon>
        <taxon>Glossina</taxon>
    </lineage>
</organism>
<evidence type="ECO:0000256" key="11">
    <source>
        <dbReference type="ARBA" id="ARBA00022792"/>
    </source>
</evidence>
<dbReference type="GO" id="GO:0005743">
    <property type="term" value="C:mitochondrial inner membrane"/>
    <property type="evidence" value="ECO:0007669"/>
    <property type="project" value="UniProtKB-SubCell"/>
</dbReference>
<dbReference type="PANTHER" id="PTHR11136:SF5">
    <property type="entry name" value="FOLYLPOLYGLUTAMATE SYNTHASE, MITOCHONDRIAL"/>
    <property type="match status" value="1"/>
</dbReference>
<evidence type="ECO:0000256" key="5">
    <source>
        <dbReference type="ARBA" id="ARBA00008276"/>
    </source>
</evidence>
<feature type="binding site" evidence="19">
    <location>
        <position position="124"/>
    </location>
    <ligand>
        <name>Mg(2+)</name>
        <dbReference type="ChEBI" id="CHEBI:18420"/>
        <label>1</label>
    </ligand>
</feature>
<feature type="binding site" evidence="19">
    <location>
        <position position="193"/>
    </location>
    <ligand>
        <name>Mg(2+)</name>
        <dbReference type="ChEBI" id="CHEBI:18420"/>
        <label>1</label>
    </ligand>
</feature>
<keyword evidence="10 18" id="KW-0547">Nucleotide-binding</keyword>
<dbReference type="EC" id="6.3.2.17" evidence="17"/>
<dbReference type="GO" id="GO:0046872">
    <property type="term" value="F:metal ion binding"/>
    <property type="evidence" value="ECO:0007669"/>
    <property type="project" value="UniProtKB-KW"/>
</dbReference>
<dbReference type="NCBIfam" id="TIGR01499">
    <property type="entry name" value="folC"/>
    <property type="match status" value="1"/>
</dbReference>
<evidence type="ECO:0000256" key="1">
    <source>
        <dbReference type="ARBA" id="ARBA00004273"/>
    </source>
</evidence>
<reference evidence="21" key="1">
    <citation type="submission" date="2014-03" db="EMBL/GenBank/DDBJ databases">
        <authorList>
            <person name="Aksoy S."/>
            <person name="Warren W."/>
            <person name="Wilson R.K."/>
        </authorList>
    </citation>
    <scope>NUCLEOTIDE SEQUENCE [LARGE SCALE GENOMIC DNA]</scope>
    <source>
        <strain evidence="21">IAEA</strain>
    </source>
</reference>
<accession>A0A1A9W3R9</accession>
<evidence type="ECO:0000256" key="15">
    <source>
        <dbReference type="ARBA" id="ARBA00023136"/>
    </source>
</evidence>
<dbReference type="PIRSF" id="PIRSF038895">
    <property type="entry name" value="FPGS"/>
    <property type="match status" value="1"/>
</dbReference>
<dbReference type="InterPro" id="IPR036615">
    <property type="entry name" value="Mur_ligase_C_dom_sf"/>
</dbReference>
<dbReference type="InterPro" id="IPR036565">
    <property type="entry name" value="Mur-like_cat_sf"/>
</dbReference>
<evidence type="ECO:0000313" key="21">
    <source>
        <dbReference type="Proteomes" id="UP000091820"/>
    </source>
</evidence>
<dbReference type="PROSITE" id="PS01012">
    <property type="entry name" value="FOLYLPOLYGLU_SYNT_2"/>
    <property type="match status" value="1"/>
</dbReference>
<evidence type="ECO:0000256" key="10">
    <source>
        <dbReference type="ARBA" id="ARBA00022741"/>
    </source>
</evidence>
<evidence type="ECO:0000256" key="9">
    <source>
        <dbReference type="ARBA" id="ARBA00022723"/>
    </source>
</evidence>
<feature type="binding site" evidence="18">
    <location>
        <position position="358"/>
    </location>
    <ligand>
        <name>ATP</name>
        <dbReference type="ChEBI" id="CHEBI:30616"/>
    </ligand>
</feature>
<keyword evidence="12 18" id="KW-0067">ATP-binding</keyword>
<dbReference type="Gene3D" id="3.40.1190.10">
    <property type="entry name" value="Mur-like, catalytic domain"/>
    <property type="match status" value="1"/>
</dbReference>
<dbReference type="Proteomes" id="UP000091820">
    <property type="component" value="Unassembled WGS sequence"/>
</dbReference>
<proteinExistence type="inferred from homology"/>
<evidence type="ECO:0000256" key="19">
    <source>
        <dbReference type="PIRSR" id="PIRSR038895-2"/>
    </source>
</evidence>
<dbReference type="InterPro" id="IPR018109">
    <property type="entry name" value="Folylpolyglutamate_synth_CS"/>
</dbReference>
<protein>
    <recommendedName>
        <fullName evidence="17">Folylpolyglutamate synthase</fullName>
        <ecNumber evidence="17">6.3.2.17</ecNumber>
    </recommendedName>
    <alternativeName>
        <fullName evidence="17">Folylpoly-gamma-glutamate synthetase</fullName>
    </alternativeName>
    <alternativeName>
        <fullName evidence="17">Tetrahydrofolylpolyglutamate synthase</fullName>
    </alternativeName>
</protein>
<dbReference type="GO" id="GO:0006730">
    <property type="term" value="P:one-carbon metabolic process"/>
    <property type="evidence" value="ECO:0007669"/>
    <property type="project" value="UniProtKB-KW"/>
</dbReference>
<evidence type="ECO:0000256" key="12">
    <source>
        <dbReference type="ARBA" id="ARBA00022840"/>
    </source>
</evidence>
<evidence type="ECO:0000256" key="17">
    <source>
        <dbReference type="PIRNR" id="PIRNR038895"/>
    </source>
</evidence>
<dbReference type="EnsemblMetazoa" id="GBRI005313-RA">
    <property type="protein sequence ID" value="GBRI005313-PA"/>
    <property type="gene ID" value="GBRI005313"/>
</dbReference>
<evidence type="ECO:0000256" key="18">
    <source>
        <dbReference type="PIRSR" id="PIRSR038895-1"/>
    </source>
</evidence>
<evidence type="ECO:0000256" key="4">
    <source>
        <dbReference type="ARBA" id="ARBA00005150"/>
    </source>
</evidence>
<keyword evidence="9 19" id="KW-0479">Metal-binding</keyword>
<keyword evidence="21" id="KW-1185">Reference proteome</keyword>
<keyword evidence="7 17" id="KW-0554">One-carbon metabolism</keyword>
<keyword evidence="6" id="KW-0963">Cytoplasm</keyword>
<dbReference type="VEuPathDB" id="VectorBase:GBRI005313"/>
<feature type="binding site" evidence="18">
    <location>
        <position position="344"/>
    </location>
    <ligand>
        <name>ATP</name>
        <dbReference type="ChEBI" id="CHEBI:30616"/>
    </ligand>
</feature>
<evidence type="ECO:0000256" key="6">
    <source>
        <dbReference type="ARBA" id="ARBA00022490"/>
    </source>
</evidence>
<dbReference type="PANTHER" id="PTHR11136">
    <property type="entry name" value="FOLYLPOLYGLUTAMATE SYNTHASE-RELATED"/>
    <property type="match status" value="1"/>
</dbReference>
<name>A0A1A9W3R9_9MUSC</name>
<dbReference type="STRING" id="37001.A0A1A9W3R9"/>
<comment type="similarity">
    <text evidence="5 17">Belongs to the folylpolyglutamate synthase family.</text>
</comment>
<dbReference type="GO" id="GO:0005759">
    <property type="term" value="C:mitochondrial matrix"/>
    <property type="evidence" value="ECO:0007669"/>
    <property type="project" value="UniProtKB-SubCell"/>
</dbReference>
<comment type="pathway">
    <text evidence="4 17">Cofactor biosynthesis; tetrahydrofolylpolyglutamate biosynthesis.</text>
</comment>
<dbReference type="PROSITE" id="PS01011">
    <property type="entry name" value="FOLYLPOLYGLU_SYNT_1"/>
    <property type="match status" value="1"/>
</dbReference>
<dbReference type="GO" id="GO:0005524">
    <property type="term" value="F:ATP binding"/>
    <property type="evidence" value="ECO:0007669"/>
    <property type="project" value="UniProtKB-KW"/>
</dbReference>
<dbReference type="InterPro" id="IPR001645">
    <property type="entry name" value="Folylpolyglutamate_synth"/>
</dbReference>
<keyword evidence="11" id="KW-0999">Mitochondrion inner membrane</keyword>
<comment type="catalytic activity">
    <reaction evidence="16 17">
        <text>(6S)-5,6,7,8-tetrahydrofolyl-(gamma-L-Glu)(n) + L-glutamate + ATP = (6S)-5,6,7,8-tetrahydrofolyl-(gamma-L-Glu)(n+1) + ADP + phosphate + H(+)</text>
        <dbReference type="Rhea" id="RHEA:10580"/>
        <dbReference type="Rhea" id="RHEA-COMP:14738"/>
        <dbReference type="Rhea" id="RHEA-COMP:14740"/>
        <dbReference type="ChEBI" id="CHEBI:15378"/>
        <dbReference type="ChEBI" id="CHEBI:29985"/>
        <dbReference type="ChEBI" id="CHEBI:30616"/>
        <dbReference type="ChEBI" id="CHEBI:43474"/>
        <dbReference type="ChEBI" id="CHEBI:141005"/>
        <dbReference type="ChEBI" id="CHEBI:456216"/>
        <dbReference type="EC" id="6.3.2.17"/>
    </reaction>
</comment>
<sequence>MFRTFEEIVFQSTQKQSCSTMIKIESTKECKNKDQECIQEIENQGYMKAIETLNTLQKKVGNFRLPMNHLEDTCKYLLRSGLTLVDLTKCSYIHVSGTKGKGSTCALTESILRAYGLKTGLYSSPHLVSVTERIRINNEPISKEKFTKYFCSIYEKLHEAQNFERDMPGYFQILTILTFHVFLDENVDVAILETGIGGELDCTNIVPNTKTVGITSIGLEHTNHLGNTLPEIAWQKAGIIKAGSTVYTSVTQEECIKIIRDRCKEKHAAHFCKVPDFKLYFQDENDLKLTESFNNVVLLNGSLAIQLAYDWLRQNRKDMRNEINATYLTQEVMKGLINCHWPGRCQKINYFNLNMHLDAAHTLESMEICGSWFSQVTRYSQKPKILIFNITGNRDPKKLLKILKSFLVFDLICFVPNLITTNATGNTPDTTTTTATHKEQMERSKMYACHWELLCVEDQTSNYSKVFPSVISCFQYIQDQFDKSQQLDILVTGSPHLLGVTILSLNEFYKNNL</sequence>
<evidence type="ECO:0000256" key="7">
    <source>
        <dbReference type="ARBA" id="ARBA00022563"/>
    </source>
</evidence>
<evidence type="ECO:0000256" key="8">
    <source>
        <dbReference type="ARBA" id="ARBA00022598"/>
    </source>
</evidence>
<keyword evidence="8 17" id="KW-0436">Ligase</keyword>
<comment type="function">
    <text evidence="17">Catalyzes conversion of folates to polyglutamate derivatives allowing concentration of folate compounds in the cell and the intracellular retention of these cofactors, which are important substrates for most of the folate-dependent enzymes that are involved in one-carbon transfer reactions involved in purine, pyrimidine and amino acid synthesis.</text>
</comment>
<feature type="binding site" evidence="19">
    <location>
        <position position="221"/>
    </location>
    <ligand>
        <name>Mg(2+)</name>
        <dbReference type="ChEBI" id="CHEBI:18420"/>
        <label>1</label>
    </ligand>
</feature>
<evidence type="ECO:0000313" key="20">
    <source>
        <dbReference type="EnsemblMetazoa" id="GBRI005313-PA"/>
    </source>
</evidence>
<evidence type="ECO:0000256" key="3">
    <source>
        <dbReference type="ARBA" id="ARBA00004496"/>
    </source>
</evidence>
<comment type="cofactor">
    <cofactor evidence="17">
        <name>a monovalent cation</name>
        <dbReference type="ChEBI" id="CHEBI:60242"/>
    </cofactor>
    <text evidence="17">A monovalent cation.</text>
</comment>
<dbReference type="InterPro" id="IPR023600">
    <property type="entry name" value="Folylpolyglutamate_synth_euk"/>
</dbReference>
<keyword evidence="15" id="KW-0472">Membrane</keyword>
<evidence type="ECO:0000256" key="14">
    <source>
        <dbReference type="ARBA" id="ARBA00023128"/>
    </source>
</evidence>
<dbReference type="UniPathway" id="UPA00850"/>
<dbReference type="AlphaFoldDB" id="A0A1A9W3R9"/>
<dbReference type="SUPFAM" id="SSF53623">
    <property type="entry name" value="MurD-like peptide ligases, catalytic domain"/>
    <property type="match status" value="1"/>
</dbReference>
<dbReference type="GO" id="GO:0004326">
    <property type="term" value="F:tetrahydrofolylpolyglutamate synthase activity"/>
    <property type="evidence" value="ECO:0007669"/>
    <property type="project" value="UniProtKB-EC"/>
</dbReference>
<comment type="subcellular location">
    <subcellularLocation>
        <location evidence="3">Cytoplasm</location>
    </subcellularLocation>
    <subcellularLocation>
        <location evidence="1">Mitochondrion inner membrane</location>
    </subcellularLocation>
    <subcellularLocation>
        <location evidence="2">Mitochondrion matrix</location>
    </subcellularLocation>
</comment>
<dbReference type="SUPFAM" id="SSF53244">
    <property type="entry name" value="MurD-like peptide ligases, peptide-binding domain"/>
    <property type="match status" value="1"/>
</dbReference>
<dbReference type="Gene3D" id="3.90.190.20">
    <property type="entry name" value="Mur ligase, C-terminal domain"/>
    <property type="match status" value="1"/>
</dbReference>
<dbReference type="GO" id="GO:0005829">
    <property type="term" value="C:cytosol"/>
    <property type="evidence" value="ECO:0007669"/>
    <property type="project" value="TreeGrafter"/>
</dbReference>
<evidence type="ECO:0000256" key="2">
    <source>
        <dbReference type="ARBA" id="ARBA00004305"/>
    </source>
</evidence>
<evidence type="ECO:0000256" key="13">
    <source>
        <dbReference type="ARBA" id="ARBA00022842"/>
    </source>
</evidence>
<keyword evidence="13 19" id="KW-0460">Magnesium</keyword>